<evidence type="ECO:0000256" key="1">
    <source>
        <dbReference type="SAM" id="Phobius"/>
    </source>
</evidence>
<evidence type="ECO:0000313" key="3">
    <source>
        <dbReference type="Proteomes" id="UP000176631"/>
    </source>
</evidence>
<dbReference type="AlphaFoldDB" id="A0A1G1W684"/>
<feature type="transmembrane region" description="Helical" evidence="1">
    <location>
        <begin position="12"/>
        <end position="35"/>
    </location>
</feature>
<feature type="transmembrane region" description="Helical" evidence="1">
    <location>
        <begin position="174"/>
        <end position="199"/>
    </location>
</feature>
<dbReference type="Proteomes" id="UP000176631">
    <property type="component" value="Unassembled WGS sequence"/>
</dbReference>
<comment type="caution">
    <text evidence="2">The sequence shown here is derived from an EMBL/GenBank/DDBJ whole genome shotgun (WGS) entry which is preliminary data.</text>
</comment>
<dbReference type="EMBL" id="MHCP01000028">
    <property type="protein sequence ID" value="OGY23168.1"/>
    <property type="molecule type" value="Genomic_DNA"/>
</dbReference>
<name>A0A1G1W684_9BACT</name>
<accession>A0A1G1W684</accession>
<evidence type="ECO:0000313" key="2">
    <source>
        <dbReference type="EMBL" id="OGY23168.1"/>
    </source>
</evidence>
<protein>
    <submittedName>
        <fullName evidence="2">Uncharacterized protein</fullName>
    </submittedName>
</protein>
<organism evidence="2 3">
    <name type="scientific">Candidatus Woykebacteria bacterium RBG_13_40_15</name>
    <dbReference type="NCBI Taxonomy" id="1802593"/>
    <lineage>
        <taxon>Bacteria</taxon>
        <taxon>Candidatus Woykeibacteriota</taxon>
    </lineage>
</organism>
<keyword evidence="1" id="KW-1133">Transmembrane helix</keyword>
<reference evidence="2 3" key="1">
    <citation type="journal article" date="2016" name="Nat. Commun.">
        <title>Thousands of microbial genomes shed light on interconnected biogeochemical processes in an aquifer system.</title>
        <authorList>
            <person name="Anantharaman K."/>
            <person name="Brown C.T."/>
            <person name="Hug L.A."/>
            <person name="Sharon I."/>
            <person name="Castelle C.J."/>
            <person name="Probst A.J."/>
            <person name="Thomas B.C."/>
            <person name="Singh A."/>
            <person name="Wilkins M.J."/>
            <person name="Karaoz U."/>
            <person name="Brodie E.L."/>
            <person name="Williams K.H."/>
            <person name="Hubbard S.S."/>
            <person name="Banfield J.F."/>
        </authorList>
    </citation>
    <scope>NUCLEOTIDE SEQUENCE [LARGE SCALE GENOMIC DNA]</scope>
</reference>
<sequence length="211" mass="22500">MAPKKEERSKTIIRRIIAVACVLFLVASGFLGLAVRNILTPAGAAAEETVTKDDVWLSQGASVLPEWGVVCGIRTQPVSMDDFHAKTSETPIVFLTDLKDTTCCGSDWGSTLKIVYLDINQDPPIQAEVVVAKAKGYQYIGRRTLDRGTSGKDTGTITVELAADYSSGGKRVEVILGLVFGGIFALAGIRALAVLIIYLRATGPKSEIDVG</sequence>
<keyword evidence="1" id="KW-0812">Transmembrane</keyword>
<gene>
    <name evidence="2" type="ORF">A2172_02200</name>
</gene>
<keyword evidence="1" id="KW-0472">Membrane</keyword>
<proteinExistence type="predicted"/>